<evidence type="ECO:0000313" key="9">
    <source>
        <dbReference type="Proteomes" id="UP000293142"/>
    </source>
</evidence>
<dbReference type="GO" id="GO:0071978">
    <property type="term" value="P:bacterial-type flagellum-dependent swarming motility"/>
    <property type="evidence" value="ECO:0007669"/>
    <property type="project" value="TreeGrafter"/>
</dbReference>
<keyword evidence="9" id="KW-1185">Reference proteome</keyword>
<evidence type="ECO:0000313" key="8">
    <source>
        <dbReference type="EMBL" id="TBL77722.1"/>
    </source>
</evidence>
<dbReference type="InterPro" id="IPR006300">
    <property type="entry name" value="FlgB"/>
</dbReference>
<protein>
    <recommendedName>
        <fullName evidence="3 6">Flagellar basal body rod protein FlgB</fullName>
    </recommendedName>
</protein>
<gene>
    <name evidence="8" type="primary">flgB</name>
    <name evidence="8" type="ORF">EYB31_16395</name>
</gene>
<keyword evidence="8" id="KW-0282">Flagellum</keyword>
<name>A0A4Q9DQR6_9BACL</name>
<dbReference type="NCBIfam" id="TIGR01396">
    <property type="entry name" value="FlgB"/>
    <property type="match status" value="1"/>
</dbReference>
<keyword evidence="8" id="KW-0966">Cell projection</keyword>
<dbReference type="Pfam" id="PF00460">
    <property type="entry name" value="Flg_bb_rod"/>
    <property type="match status" value="1"/>
</dbReference>
<evidence type="ECO:0000256" key="5">
    <source>
        <dbReference type="ARBA" id="ARBA00024934"/>
    </source>
</evidence>
<comment type="caution">
    <text evidence="8">The sequence shown here is derived from an EMBL/GenBank/DDBJ whole genome shotgun (WGS) entry which is preliminary data.</text>
</comment>
<organism evidence="8 9">
    <name type="scientific">Paenibacillus thalictri</name>
    <dbReference type="NCBI Taxonomy" id="2527873"/>
    <lineage>
        <taxon>Bacteria</taxon>
        <taxon>Bacillati</taxon>
        <taxon>Bacillota</taxon>
        <taxon>Bacilli</taxon>
        <taxon>Bacillales</taxon>
        <taxon>Paenibacillaceae</taxon>
        <taxon>Paenibacillus</taxon>
    </lineage>
</organism>
<dbReference type="PANTHER" id="PTHR30435">
    <property type="entry name" value="FLAGELLAR PROTEIN"/>
    <property type="match status" value="1"/>
</dbReference>
<dbReference type="AlphaFoldDB" id="A0A4Q9DQR6"/>
<accession>A0A4Q9DQR6</accession>
<keyword evidence="8" id="KW-0969">Cilium</keyword>
<dbReference type="GO" id="GO:0030694">
    <property type="term" value="C:bacterial-type flagellum basal body, rod"/>
    <property type="evidence" value="ECO:0007669"/>
    <property type="project" value="InterPro"/>
</dbReference>
<feature type="domain" description="Flagellar basal body rod protein N-terminal" evidence="7">
    <location>
        <begin position="20"/>
        <end position="39"/>
    </location>
</feature>
<comment type="function">
    <text evidence="5 6">Structural component of flagellum, the bacterial motility apparatus. Part of the rod structure of flagellar basal body.</text>
</comment>
<evidence type="ECO:0000256" key="1">
    <source>
        <dbReference type="ARBA" id="ARBA00004117"/>
    </source>
</evidence>
<evidence type="ECO:0000256" key="6">
    <source>
        <dbReference type="PIRNR" id="PIRNR002889"/>
    </source>
</evidence>
<evidence type="ECO:0000259" key="7">
    <source>
        <dbReference type="Pfam" id="PF00460"/>
    </source>
</evidence>
<dbReference type="PIRSF" id="PIRSF002889">
    <property type="entry name" value="Rod_FlgB"/>
    <property type="match status" value="1"/>
</dbReference>
<reference evidence="8 9" key="1">
    <citation type="submission" date="2019-02" db="EMBL/GenBank/DDBJ databases">
        <title>Paenibacillus sp. nov., isolated from surface-sterilized tissue of Thalictrum simplex L.</title>
        <authorList>
            <person name="Tuo L."/>
        </authorList>
    </citation>
    <scope>NUCLEOTIDE SEQUENCE [LARGE SCALE GENOMIC DNA]</scope>
    <source>
        <strain evidence="8 9">N2SHLJ1</strain>
    </source>
</reference>
<dbReference type="PANTHER" id="PTHR30435:SF12">
    <property type="entry name" value="FLAGELLAR BASAL BODY ROD PROTEIN FLGB"/>
    <property type="match status" value="1"/>
</dbReference>
<sequence>MFLLNKPSFQLMERSLDASTLRQKVISNNVANVDTPYYKRSEVRFEELLEQQMNGSSLEGRRTDPRHFYIGRPAQPVQPEVVSDGNTSINNNLNNVDVDYEMSLMAKNQLRYNVVVQELNSELKRVRTAIEGRR</sequence>
<evidence type="ECO:0000256" key="2">
    <source>
        <dbReference type="ARBA" id="ARBA00009677"/>
    </source>
</evidence>
<dbReference type="InterPro" id="IPR001444">
    <property type="entry name" value="Flag_bb_rod_N"/>
</dbReference>
<dbReference type="EMBL" id="SIRE01000011">
    <property type="protein sequence ID" value="TBL77722.1"/>
    <property type="molecule type" value="Genomic_DNA"/>
</dbReference>
<dbReference type="Proteomes" id="UP000293142">
    <property type="component" value="Unassembled WGS sequence"/>
</dbReference>
<evidence type="ECO:0000256" key="4">
    <source>
        <dbReference type="ARBA" id="ARBA00023143"/>
    </source>
</evidence>
<comment type="similarity">
    <text evidence="2 6">Belongs to the flagella basal body rod proteins family.</text>
</comment>
<comment type="subcellular location">
    <subcellularLocation>
        <location evidence="1 6">Bacterial flagellum basal body</location>
    </subcellularLocation>
</comment>
<keyword evidence="4 6" id="KW-0975">Bacterial flagellum</keyword>
<evidence type="ECO:0000256" key="3">
    <source>
        <dbReference type="ARBA" id="ARBA00014376"/>
    </source>
</evidence>
<dbReference type="RefSeq" id="WP_131014454.1">
    <property type="nucleotide sequence ID" value="NZ_SIRE01000011.1"/>
</dbReference>
<comment type="subunit">
    <text evidence="6">The basal body constitutes a major portion of the flagellar organelle and consists of a number of rings mounted on a central rod.</text>
</comment>
<proteinExistence type="inferred from homology"/>
<dbReference type="OrthoDB" id="9792068at2"/>